<reference evidence="3 4" key="1">
    <citation type="submission" date="2017-12" db="EMBL/GenBank/DDBJ databases">
        <title>Sequencing, de novo assembly and annotation of complete genome of a new Thraustochytrid species, strain FCC1311.</title>
        <authorList>
            <person name="Sedici K."/>
            <person name="Godart F."/>
            <person name="Aiese Cigliano R."/>
            <person name="Sanseverino W."/>
            <person name="Barakat M."/>
            <person name="Ortet P."/>
            <person name="Marechal E."/>
            <person name="Cagnac O."/>
            <person name="Amato A."/>
        </authorList>
    </citation>
    <scope>NUCLEOTIDE SEQUENCE [LARGE SCALE GENOMIC DNA]</scope>
</reference>
<feature type="region of interest" description="Disordered" evidence="2">
    <location>
        <begin position="981"/>
        <end position="1091"/>
    </location>
</feature>
<dbReference type="OrthoDB" id="120976at2759"/>
<dbReference type="Pfam" id="PF13516">
    <property type="entry name" value="LRR_6"/>
    <property type="match status" value="2"/>
</dbReference>
<dbReference type="SUPFAM" id="SSF52047">
    <property type="entry name" value="RNI-like"/>
    <property type="match status" value="1"/>
</dbReference>
<feature type="region of interest" description="Disordered" evidence="2">
    <location>
        <begin position="311"/>
        <end position="403"/>
    </location>
</feature>
<keyword evidence="1" id="KW-0175">Coiled coil</keyword>
<evidence type="ECO:0000313" key="3">
    <source>
        <dbReference type="EMBL" id="GBG27539.1"/>
    </source>
</evidence>
<dbReference type="Proteomes" id="UP000241890">
    <property type="component" value="Unassembled WGS sequence"/>
</dbReference>
<dbReference type="InterPro" id="IPR052394">
    <property type="entry name" value="LRR-containing"/>
</dbReference>
<dbReference type="InterPro" id="IPR001611">
    <property type="entry name" value="Leu-rich_rpt"/>
</dbReference>
<dbReference type="InterPro" id="IPR032675">
    <property type="entry name" value="LRR_dom_sf"/>
</dbReference>
<dbReference type="AlphaFoldDB" id="A0A2R5GB29"/>
<feature type="compositionally biased region" description="Polar residues" evidence="2">
    <location>
        <begin position="1031"/>
        <end position="1053"/>
    </location>
</feature>
<accession>A0A2R5GB29</accession>
<comment type="caution">
    <text evidence="3">The sequence shown here is derived from an EMBL/GenBank/DDBJ whole genome shotgun (WGS) entry which is preliminary data.</text>
</comment>
<sequence>MYAEYCQKQRLLPEPLGLSETEPRALNLSHFGIGDAHAGAMAQGLRNMQGLRTLDLRENRLGDSAITVLLQNTAHLKLRKLDLSHSCVSRGAAKALGALLRESASLRVVILNKVRFEGDSFERICRALRTPTCTLRFLHLCDTGMGHTLATAETLGKMLSQNKSLVALNIAWNNISGAGAEALAQGIRANRTLHTLDARWNMLGTAATALGAALAKNRVLSHLDLSYNHITADQCKELAQGLNLNHSLLGLHMAGNAYKVSPAGFLIPRKYAVLDSTNAHKALVGQTMDTICNAELRHDPKAGLKRRAALQREKAAKEAEDRAYNKAHDPFATGSGPRRRGRLAIHGGQQQPPGVSPFGEDAPTAHERLAAATSAVTGHDTTASETATNGPVNEHQHGSPSGRVISFRSAIVAVTTRNRNKRHLPNLLDVVRLKREQDKKKKTPHLENSEPECEHCWICARWREVRVDFVDFAAAEEAAMASAAEELRRQEEREEIRRQMENNPFKQRVVAQKTAPKPKTTFKPRHIEMFLSIDGFRRPRKLAYVDGDFKYEAHVMLPPGRCEFFFTVDGEMNRVLASNMHAAEASPEARHAFELLIKRKQESKDGDTIPLPWRLKDKNQQPHKQRYSPDGPLRLHSFAILERLEKTLPDTIRAIPRRQNARAIPRRRLSFLQEDGVFAALGKESTEDTVKAFKADCSHAKFQRVVKDKDERNNMLSALQENYSILRVVYQLFCANHTGLSVTSVSWHSFFEFCQMCLIVDDKLDQKDLENMFVAVNVNDASRDQGVDMTGRKLNPDRDLCRYEFVEIVGRIAIKKFFQRGLVDSPADAVRRLVETHFLPYLDIEAPQVFRERFMFNQPVDLIFQHFLPVMQRLFRRAADSHLNRKSKRMTFMAWRNLITKSGIFSNAACTERESRIAYRLSMKYVEDEMKTDKHLSIGFLEFLEALARLAFLSDQASLAHLVKRFSQIFDAQSRLEESFKKTNDNNTDAAATKGQALTVSPAEEDADKRANNTKTKTLPSPKKIRDESTKTALSTLSEPQSPRSVLRQSTLSEGELEALLREDPDAEDSSLDSSSEDDNEEDENGRGAGCGQGKDFGVVHLNLTSGFPLKLSLLLRILIWHPIIYDRANLKAITSEKRHQELLSRRGSLRITASSHLH</sequence>
<organism evidence="3 4">
    <name type="scientific">Hondaea fermentalgiana</name>
    <dbReference type="NCBI Taxonomy" id="2315210"/>
    <lineage>
        <taxon>Eukaryota</taxon>
        <taxon>Sar</taxon>
        <taxon>Stramenopiles</taxon>
        <taxon>Bigyra</taxon>
        <taxon>Labyrinthulomycetes</taxon>
        <taxon>Thraustochytrida</taxon>
        <taxon>Thraustochytriidae</taxon>
        <taxon>Hondaea</taxon>
    </lineage>
</organism>
<gene>
    <name evidence="3" type="ORF">FCC1311_037622</name>
</gene>
<dbReference type="InParanoid" id="A0A2R5GB29"/>
<dbReference type="PANTHER" id="PTHR24114:SF2">
    <property type="entry name" value="F-BOX DOMAIN-CONTAINING PROTEIN-RELATED"/>
    <property type="match status" value="1"/>
</dbReference>
<dbReference type="EMBL" id="BEYU01000032">
    <property type="protein sequence ID" value="GBG27539.1"/>
    <property type="molecule type" value="Genomic_DNA"/>
</dbReference>
<feature type="compositionally biased region" description="Acidic residues" evidence="2">
    <location>
        <begin position="1065"/>
        <end position="1084"/>
    </location>
</feature>
<evidence type="ECO:0000313" key="4">
    <source>
        <dbReference type="Proteomes" id="UP000241890"/>
    </source>
</evidence>
<feature type="compositionally biased region" description="Basic and acidic residues" evidence="2">
    <location>
        <begin position="311"/>
        <end position="329"/>
    </location>
</feature>
<keyword evidence="4" id="KW-1185">Reference proteome</keyword>
<dbReference type="SMART" id="SM00368">
    <property type="entry name" value="LRR_RI"/>
    <property type="match status" value="7"/>
</dbReference>
<proteinExistence type="predicted"/>
<evidence type="ECO:0000256" key="1">
    <source>
        <dbReference type="SAM" id="Coils"/>
    </source>
</evidence>
<dbReference type="PANTHER" id="PTHR24114">
    <property type="entry name" value="LEUCINE RICH REPEAT FAMILY PROTEIN"/>
    <property type="match status" value="1"/>
</dbReference>
<protein>
    <submittedName>
        <fullName evidence="3">NACHT, LRR and PYD domains-containing protein 3</fullName>
    </submittedName>
</protein>
<dbReference type="Gene3D" id="3.80.10.10">
    <property type="entry name" value="Ribonuclease Inhibitor"/>
    <property type="match status" value="1"/>
</dbReference>
<name>A0A2R5GB29_9STRA</name>
<feature type="coiled-coil region" evidence="1">
    <location>
        <begin position="473"/>
        <end position="502"/>
    </location>
</feature>
<evidence type="ECO:0000256" key="2">
    <source>
        <dbReference type="SAM" id="MobiDB-lite"/>
    </source>
</evidence>
<feature type="compositionally biased region" description="Polar residues" evidence="2">
    <location>
        <begin position="374"/>
        <end position="391"/>
    </location>
</feature>